<protein>
    <submittedName>
        <fullName evidence="2">Transmembrane emp24 domain-containing protein 4</fullName>
    </submittedName>
</protein>
<organism evidence="2">
    <name type="scientific">Schistosoma japonicum</name>
    <name type="common">Blood fluke</name>
    <dbReference type="NCBI Taxonomy" id="6182"/>
    <lineage>
        <taxon>Eukaryota</taxon>
        <taxon>Metazoa</taxon>
        <taxon>Spiralia</taxon>
        <taxon>Lophotrochozoa</taxon>
        <taxon>Platyhelminthes</taxon>
        <taxon>Trematoda</taxon>
        <taxon>Digenea</taxon>
        <taxon>Strigeidida</taxon>
        <taxon>Schistosomatoidea</taxon>
        <taxon>Schistosomatidae</taxon>
        <taxon>Schistosoma</taxon>
    </lineage>
</organism>
<dbReference type="EMBL" id="FN320548">
    <property type="protein sequence ID" value="CAX76274.1"/>
    <property type="molecule type" value="mRNA"/>
</dbReference>
<sequence>MLHTYLVAFSLCIGLSQSIFFHMKETEERCFLEDVPEDTLVAGRQLFGKG</sequence>
<keyword evidence="1" id="KW-0732">Signal</keyword>
<proteinExistence type="evidence at transcript level"/>
<evidence type="ECO:0000313" key="2">
    <source>
        <dbReference type="EMBL" id="CAX76274.1"/>
    </source>
</evidence>
<feature type="chain" id="PRO_5002910105" evidence="1">
    <location>
        <begin position="19"/>
        <end position="50"/>
    </location>
</feature>
<evidence type="ECO:0000256" key="1">
    <source>
        <dbReference type="SAM" id="SignalP"/>
    </source>
</evidence>
<feature type="signal peptide" evidence="1">
    <location>
        <begin position="1"/>
        <end position="18"/>
    </location>
</feature>
<dbReference type="AlphaFoldDB" id="C1LNJ6"/>
<name>C1LNJ6_SCHJA</name>
<keyword evidence="2" id="KW-0812">Transmembrane</keyword>
<reference evidence="2" key="2">
    <citation type="submission" date="2009-03" db="EMBL/GenBank/DDBJ databases">
        <authorList>
            <person name="Gang L."/>
        </authorList>
    </citation>
    <scope>NUCLEOTIDE SEQUENCE</scope>
    <source>
        <strain evidence="2">Anhui</strain>
    </source>
</reference>
<accession>C1LNJ6</accession>
<keyword evidence="2" id="KW-0472">Membrane</keyword>
<reference evidence="2" key="1">
    <citation type="journal article" date="2009" name="Nature">
        <title>The Schistosoma japonicum genome reveals features of host-parasite interplay.</title>
        <authorList>
            <person name="Liu F."/>
            <person name="Zhou Y."/>
            <person name="Wang Z.Q."/>
            <person name="Lu G."/>
            <person name="Zheng H."/>
            <person name="Brindley P.J."/>
            <person name="McManus D.P."/>
            <person name="Blair D."/>
            <person name="Zhang Q.H."/>
            <person name="Zhong Y."/>
            <person name="Wang S."/>
            <person name="Han Z.G."/>
            <person name="Chen Z."/>
        </authorList>
    </citation>
    <scope>NUCLEOTIDE SEQUENCE</scope>
    <source>
        <strain evidence="2">Anhui</strain>
    </source>
</reference>